<evidence type="ECO:0000256" key="10">
    <source>
        <dbReference type="ARBA" id="ARBA00023004"/>
    </source>
</evidence>
<keyword evidence="15" id="KW-1185">Reference proteome</keyword>
<evidence type="ECO:0000313" key="15">
    <source>
        <dbReference type="Proteomes" id="UP000007089"/>
    </source>
</evidence>
<dbReference type="HOGENOM" id="CLU_543785_0_0_7"/>
<evidence type="ECO:0000256" key="4">
    <source>
        <dbReference type="ARBA" id="ARBA00022475"/>
    </source>
</evidence>
<evidence type="ECO:0000256" key="12">
    <source>
        <dbReference type="SAM" id="Phobius"/>
    </source>
</evidence>
<dbReference type="Gene3D" id="1.10.3820.10">
    <property type="entry name" value="Di-heme elbow motif domain"/>
    <property type="match status" value="1"/>
</dbReference>
<evidence type="ECO:0000256" key="2">
    <source>
        <dbReference type="ARBA" id="ARBA00007395"/>
    </source>
</evidence>
<evidence type="ECO:0000256" key="9">
    <source>
        <dbReference type="ARBA" id="ARBA00022989"/>
    </source>
</evidence>
<dbReference type="PANTHER" id="PTHR30333:SF1">
    <property type="entry name" value="CYTOCHROME C-TYPE PROTEIN NAPC"/>
    <property type="match status" value="1"/>
</dbReference>
<proteinExistence type="inferred from homology"/>
<reference evidence="14" key="1">
    <citation type="submission" date="2009-01" db="EMBL/GenBank/DDBJ databases">
        <title>Complete sequence of Anaeromyxobacter dehalogenans 2CP-1.</title>
        <authorList>
            <consortium name="US DOE Joint Genome Institute"/>
            <person name="Lucas S."/>
            <person name="Copeland A."/>
            <person name="Lapidus A."/>
            <person name="Glavina del Rio T."/>
            <person name="Dalin E."/>
            <person name="Tice H."/>
            <person name="Bruce D."/>
            <person name="Goodwin L."/>
            <person name="Pitluck S."/>
            <person name="Saunders E."/>
            <person name="Brettin T."/>
            <person name="Detter J.C."/>
            <person name="Han C."/>
            <person name="Larimer F."/>
            <person name="Land M."/>
            <person name="Hauser L."/>
            <person name="Kyrpides N."/>
            <person name="Ovchinnikova G."/>
            <person name="Beliaev A.S."/>
            <person name="Richardson P."/>
        </authorList>
    </citation>
    <scope>NUCLEOTIDE SEQUENCE</scope>
    <source>
        <strain evidence="14">2CP-1</strain>
    </source>
</reference>
<comment type="similarity">
    <text evidence="2">Belongs to the NapC/NirT/NrfH family.</text>
</comment>
<evidence type="ECO:0000256" key="1">
    <source>
        <dbReference type="ARBA" id="ARBA00004236"/>
    </source>
</evidence>
<accession>B8JAA6</accession>
<dbReference type="Pfam" id="PF03264">
    <property type="entry name" value="Cytochrom_NNT"/>
    <property type="match status" value="1"/>
</dbReference>
<evidence type="ECO:0000313" key="14">
    <source>
        <dbReference type="EMBL" id="ACL65625.1"/>
    </source>
</evidence>
<dbReference type="CDD" id="cd08168">
    <property type="entry name" value="Cytochrom_C3"/>
    <property type="match status" value="1"/>
</dbReference>
<evidence type="ECO:0000256" key="5">
    <source>
        <dbReference type="ARBA" id="ARBA00022617"/>
    </source>
</evidence>
<keyword evidence="10" id="KW-0408">Iron</keyword>
<evidence type="ECO:0000256" key="6">
    <source>
        <dbReference type="ARBA" id="ARBA00022692"/>
    </source>
</evidence>
<dbReference type="GO" id="GO:0009055">
    <property type="term" value="F:electron transfer activity"/>
    <property type="evidence" value="ECO:0007669"/>
    <property type="project" value="TreeGrafter"/>
</dbReference>
<gene>
    <name evidence="14" type="ordered locus">A2cp1_2287</name>
</gene>
<evidence type="ECO:0000259" key="13">
    <source>
        <dbReference type="Pfam" id="PF03264"/>
    </source>
</evidence>
<dbReference type="AlphaFoldDB" id="B8JAA6"/>
<keyword evidence="6 12" id="KW-0812">Transmembrane</keyword>
<dbReference type="KEGG" id="acp:A2cp1_2287"/>
<keyword evidence="9 12" id="KW-1133">Transmembrane helix</keyword>
<dbReference type="PANTHER" id="PTHR30333">
    <property type="entry name" value="CYTOCHROME C-TYPE PROTEIN"/>
    <property type="match status" value="1"/>
</dbReference>
<dbReference type="GO" id="GO:0005886">
    <property type="term" value="C:plasma membrane"/>
    <property type="evidence" value="ECO:0007669"/>
    <property type="project" value="UniProtKB-SubCell"/>
</dbReference>
<dbReference type="Proteomes" id="UP000007089">
    <property type="component" value="Chromosome"/>
</dbReference>
<feature type="domain" description="NapC/NirT cytochrome c N-terminal" evidence="13">
    <location>
        <begin position="103"/>
        <end position="183"/>
    </location>
</feature>
<feature type="transmembrane region" description="Helical" evidence="12">
    <location>
        <begin position="104"/>
        <end position="123"/>
    </location>
</feature>
<feature type="transmembrane region" description="Helical" evidence="12">
    <location>
        <begin position="20"/>
        <end position="41"/>
    </location>
</feature>
<name>B8JAA6_ANAD2</name>
<evidence type="ECO:0000256" key="3">
    <source>
        <dbReference type="ARBA" id="ARBA00022448"/>
    </source>
</evidence>
<comment type="subcellular location">
    <subcellularLocation>
        <location evidence="1">Cell membrane</location>
    </subcellularLocation>
</comment>
<dbReference type="InterPro" id="IPR038266">
    <property type="entry name" value="NapC/NirT_cytc_sf"/>
</dbReference>
<evidence type="ECO:0000256" key="8">
    <source>
        <dbReference type="ARBA" id="ARBA00022982"/>
    </source>
</evidence>
<keyword evidence="11 12" id="KW-0472">Membrane</keyword>
<dbReference type="InterPro" id="IPR005126">
    <property type="entry name" value="NapC/NirT_cyt_c_N"/>
</dbReference>
<dbReference type="SUPFAM" id="SSF48695">
    <property type="entry name" value="Multiheme cytochromes"/>
    <property type="match status" value="1"/>
</dbReference>
<feature type="transmembrane region" description="Helical" evidence="12">
    <location>
        <begin position="47"/>
        <end position="72"/>
    </location>
</feature>
<dbReference type="GO" id="GO:0046872">
    <property type="term" value="F:metal ion binding"/>
    <property type="evidence" value="ECO:0007669"/>
    <property type="project" value="UniProtKB-KW"/>
</dbReference>
<keyword evidence="7" id="KW-0479">Metal-binding</keyword>
<dbReference type="InterPro" id="IPR036280">
    <property type="entry name" value="Multihaem_cyt_sf"/>
</dbReference>
<keyword evidence="5" id="KW-0349">Heme</keyword>
<sequence>MPSSRSGADWLRHPVSLAGAALATVSGVLVVVLFAASLLGLEGGPYLGILAYLLLPGLLVAGLILVPVGAALERRRLVRLAARGAAEPPLPVMDLNHPRTRRRLLVFLGLTTVNLLLLGIASYKGLEVMDSPAFCGSCHSVMDPEASAHRRSAHARVACVECHIGPGASWFVKSKLSGAWQVVSVALDLYPRPIPTPVQNLRPARDTCEQCHWPTKLVGDRLKVITRHAEDAGSTPLRTVLVVHVGGAQGLGARTRGIHWHVDPGVRIRYLADEKRETIGTVELTGPDGARATFRSKAPAGEARWREMDCVDCHNRPTHVYRSPEDEVDAAVAAGRIDAAALPFARREALKALRAGYPSHEAARAGIAAALGAFYAGPEGGGAPREAVERAASELGDAWARNVWPSMRIAWGTYPSLLGHEAAPGCFRCHDGDHETEDGRAIRADCDLCHEILAQEEKDPAVLKLLAP</sequence>
<evidence type="ECO:0000256" key="11">
    <source>
        <dbReference type="ARBA" id="ARBA00023136"/>
    </source>
</evidence>
<dbReference type="InterPro" id="IPR051174">
    <property type="entry name" value="Cytochrome_c-type_ET"/>
</dbReference>
<keyword evidence="3" id="KW-0813">Transport</keyword>
<keyword evidence="8" id="KW-0249">Electron transport</keyword>
<dbReference type="RefSeq" id="WP_012633459.1">
    <property type="nucleotide sequence ID" value="NC_011891.1"/>
</dbReference>
<evidence type="ECO:0000256" key="7">
    <source>
        <dbReference type="ARBA" id="ARBA00022723"/>
    </source>
</evidence>
<dbReference type="GO" id="GO:0009061">
    <property type="term" value="P:anaerobic respiration"/>
    <property type="evidence" value="ECO:0007669"/>
    <property type="project" value="TreeGrafter"/>
</dbReference>
<protein>
    <submittedName>
        <fullName evidence="14">Cytochrome c family protein</fullName>
    </submittedName>
</protein>
<keyword evidence="4" id="KW-1003">Cell membrane</keyword>
<organism evidence="14 15">
    <name type="scientific">Anaeromyxobacter dehalogenans (strain ATCC BAA-258 / DSM 21875 / 2CP-1)</name>
    <dbReference type="NCBI Taxonomy" id="455488"/>
    <lineage>
        <taxon>Bacteria</taxon>
        <taxon>Pseudomonadati</taxon>
        <taxon>Myxococcota</taxon>
        <taxon>Myxococcia</taxon>
        <taxon>Myxococcales</taxon>
        <taxon>Cystobacterineae</taxon>
        <taxon>Anaeromyxobacteraceae</taxon>
        <taxon>Anaeromyxobacter</taxon>
    </lineage>
</organism>
<dbReference type="EMBL" id="CP001359">
    <property type="protein sequence ID" value="ACL65625.1"/>
    <property type="molecule type" value="Genomic_DNA"/>
</dbReference>